<protein>
    <submittedName>
        <fullName evidence="1">Uncharacterized protein</fullName>
    </submittedName>
</protein>
<dbReference type="SUPFAM" id="SSF56112">
    <property type="entry name" value="Protein kinase-like (PK-like)"/>
    <property type="match status" value="1"/>
</dbReference>
<name>E4Y1A0_OIKDI</name>
<dbReference type="InterPro" id="IPR011009">
    <property type="entry name" value="Kinase-like_dom_sf"/>
</dbReference>
<dbReference type="Gene3D" id="3.30.200.20">
    <property type="entry name" value="Phosphorylase Kinase, domain 1"/>
    <property type="match status" value="1"/>
</dbReference>
<evidence type="ECO:0000313" key="1">
    <source>
        <dbReference type="EMBL" id="CBY15647.1"/>
    </source>
</evidence>
<accession>E4Y1A0</accession>
<evidence type="ECO:0000313" key="2">
    <source>
        <dbReference type="Proteomes" id="UP000001307"/>
    </source>
</evidence>
<proteinExistence type="predicted"/>
<dbReference type="EMBL" id="FN653591">
    <property type="protein sequence ID" value="CBY15647.1"/>
    <property type="molecule type" value="Genomic_DNA"/>
</dbReference>
<dbReference type="InParanoid" id="E4Y1A0"/>
<dbReference type="Proteomes" id="UP000001307">
    <property type="component" value="Unassembled WGS sequence"/>
</dbReference>
<gene>
    <name evidence="1" type="ORF">GSOID_T00013948001</name>
</gene>
<organism evidence="1">
    <name type="scientific">Oikopleura dioica</name>
    <name type="common">Tunicate</name>
    <dbReference type="NCBI Taxonomy" id="34765"/>
    <lineage>
        <taxon>Eukaryota</taxon>
        <taxon>Metazoa</taxon>
        <taxon>Chordata</taxon>
        <taxon>Tunicata</taxon>
        <taxon>Appendicularia</taxon>
        <taxon>Copelata</taxon>
        <taxon>Oikopleuridae</taxon>
        <taxon>Oikopleura</taxon>
    </lineage>
</organism>
<sequence length="58" mass="6749">MSIEKELSEKAFQLCSKFLCGEWKDRNNFKVEKLNGGLTNKLYICSTQTGEGKIKKWF</sequence>
<reference evidence="1" key="1">
    <citation type="journal article" date="2010" name="Science">
        <title>Plasticity of animal genome architecture unmasked by rapid evolution of a pelagic tunicate.</title>
        <authorList>
            <person name="Denoeud F."/>
            <person name="Henriet S."/>
            <person name="Mungpakdee S."/>
            <person name="Aury J.M."/>
            <person name="Da Silva C."/>
            <person name="Brinkmann H."/>
            <person name="Mikhaleva J."/>
            <person name="Olsen L.C."/>
            <person name="Jubin C."/>
            <person name="Canestro C."/>
            <person name="Bouquet J.M."/>
            <person name="Danks G."/>
            <person name="Poulain J."/>
            <person name="Campsteijn C."/>
            <person name="Adamski M."/>
            <person name="Cross I."/>
            <person name="Yadetie F."/>
            <person name="Muffato M."/>
            <person name="Louis A."/>
            <person name="Butcher S."/>
            <person name="Tsagkogeorga G."/>
            <person name="Konrad A."/>
            <person name="Singh S."/>
            <person name="Jensen M.F."/>
            <person name="Cong E.H."/>
            <person name="Eikeseth-Otteraa H."/>
            <person name="Noel B."/>
            <person name="Anthouard V."/>
            <person name="Porcel B.M."/>
            <person name="Kachouri-Lafond R."/>
            <person name="Nishino A."/>
            <person name="Ugolini M."/>
            <person name="Chourrout P."/>
            <person name="Nishida H."/>
            <person name="Aasland R."/>
            <person name="Huzurbazar S."/>
            <person name="Westhof E."/>
            <person name="Delsuc F."/>
            <person name="Lehrach H."/>
            <person name="Reinhardt R."/>
            <person name="Weissenbach J."/>
            <person name="Roy S.W."/>
            <person name="Artiguenave F."/>
            <person name="Postlethwait J.H."/>
            <person name="Manak J.R."/>
            <person name="Thompson E.M."/>
            <person name="Jaillon O."/>
            <person name="Du Pasquier L."/>
            <person name="Boudinot P."/>
            <person name="Liberles D.A."/>
            <person name="Volff J.N."/>
            <person name="Philippe H."/>
            <person name="Lenhard B."/>
            <person name="Roest Crollius H."/>
            <person name="Wincker P."/>
            <person name="Chourrout D."/>
        </authorList>
    </citation>
    <scope>NUCLEOTIDE SEQUENCE [LARGE SCALE GENOMIC DNA]</scope>
</reference>
<keyword evidence="2" id="KW-1185">Reference proteome</keyword>
<dbReference type="AlphaFoldDB" id="E4Y1A0"/>